<feature type="region of interest" description="Disordered" evidence="1">
    <location>
        <begin position="90"/>
        <end position="133"/>
    </location>
</feature>
<protein>
    <submittedName>
        <fullName evidence="4">PepSY domain-containing protein</fullName>
    </submittedName>
</protein>
<comment type="caution">
    <text evidence="4">The sequence shown here is derived from an EMBL/GenBank/DDBJ whole genome shotgun (WGS) entry which is preliminary data.</text>
</comment>
<evidence type="ECO:0000313" key="4">
    <source>
        <dbReference type="EMBL" id="MDL5043518.1"/>
    </source>
</evidence>
<organism evidence="4 5">
    <name type="scientific">Streptococcus raffinosi</name>
    <dbReference type="NCBI Taxonomy" id="3053355"/>
    <lineage>
        <taxon>Bacteria</taxon>
        <taxon>Bacillati</taxon>
        <taxon>Bacillota</taxon>
        <taxon>Bacilli</taxon>
        <taxon>Lactobacillales</taxon>
        <taxon>Streptococcaceae</taxon>
        <taxon>Streptococcus</taxon>
    </lineage>
</organism>
<evidence type="ECO:0000256" key="2">
    <source>
        <dbReference type="SAM" id="Phobius"/>
    </source>
</evidence>
<accession>A0ABT7LSB6</accession>
<feature type="transmembrane region" description="Helical" evidence="2">
    <location>
        <begin position="7"/>
        <end position="27"/>
    </location>
</feature>
<evidence type="ECO:0000313" key="5">
    <source>
        <dbReference type="Proteomes" id="UP001529255"/>
    </source>
</evidence>
<reference evidence="4 5" key="1">
    <citation type="submission" date="2023-06" db="EMBL/GenBank/DDBJ databases">
        <title>A potential novel species of Streptococcus isolated from human milk sample.</title>
        <authorList>
            <person name="Nguyen H.V."/>
            <person name="Trinh A.T.V."/>
            <person name="Hoang A.T.L."/>
            <person name="Bui L.N.H."/>
            <person name="Tran Q.T.L."/>
            <person name="Trinh T."/>
        </authorList>
    </citation>
    <scope>NUCLEOTIDE SEQUENCE [LARGE SCALE GENOMIC DNA]</scope>
    <source>
        <strain evidence="4 5">VTCC 12812</strain>
    </source>
</reference>
<evidence type="ECO:0000259" key="3">
    <source>
        <dbReference type="Pfam" id="PF03413"/>
    </source>
</evidence>
<dbReference type="RefSeq" id="WP_285955901.1">
    <property type="nucleotide sequence ID" value="NZ_JASUZV010000006.1"/>
</dbReference>
<evidence type="ECO:0000256" key="1">
    <source>
        <dbReference type="SAM" id="MobiDB-lite"/>
    </source>
</evidence>
<gene>
    <name evidence="4" type="ORF">QRD39_05250</name>
</gene>
<dbReference type="EMBL" id="JASUZV010000006">
    <property type="protein sequence ID" value="MDL5043518.1"/>
    <property type="molecule type" value="Genomic_DNA"/>
</dbReference>
<keyword evidence="2" id="KW-1133">Transmembrane helix</keyword>
<proteinExistence type="predicted"/>
<dbReference type="Gene3D" id="3.10.450.40">
    <property type="match status" value="2"/>
</dbReference>
<keyword evidence="2" id="KW-0812">Transmembrane</keyword>
<feature type="compositionally biased region" description="Basic and acidic residues" evidence="1">
    <location>
        <begin position="96"/>
        <end position="126"/>
    </location>
</feature>
<sequence length="206" mass="21970">MRKMKKLVGYVFLLAIPVVIAAALFIYNGSGYRLSEQDAADVAYKNAGVKASEISQSTVSKTRTGLRGSYKVSFTTPDNHFVYTIDGQSGSILNQKSDHPTSNDEDDAQKSDDDKDKTQPSEDKDTPPVSKDAAQTTALNHAGLAAGSVTNLTTDLKTEGDGKVYNISFDYAASGLRYKYAVNAESGAIVAYTTEYISGSAATPAQ</sequence>
<name>A0ABT7LSB6_9STRE</name>
<feature type="domain" description="PepSY" evidence="3">
    <location>
        <begin position="129"/>
        <end position="191"/>
    </location>
</feature>
<dbReference type="Proteomes" id="UP001529255">
    <property type="component" value="Unassembled WGS sequence"/>
</dbReference>
<keyword evidence="2" id="KW-0472">Membrane</keyword>
<dbReference type="InterPro" id="IPR025711">
    <property type="entry name" value="PepSY"/>
</dbReference>
<keyword evidence="5" id="KW-1185">Reference proteome</keyword>
<dbReference type="Pfam" id="PF03413">
    <property type="entry name" value="PepSY"/>
    <property type="match status" value="1"/>
</dbReference>